<dbReference type="AlphaFoldDB" id="A0A6M1LQN0"/>
<organism evidence="2 3">
    <name type="scientific">Falsiroseomonas algicola</name>
    <dbReference type="NCBI Taxonomy" id="2716930"/>
    <lineage>
        <taxon>Bacteria</taxon>
        <taxon>Pseudomonadati</taxon>
        <taxon>Pseudomonadota</taxon>
        <taxon>Alphaproteobacteria</taxon>
        <taxon>Acetobacterales</taxon>
        <taxon>Roseomonadaceae</taxon>
        <taxon>Falsiroseomonas</taxon>
    </lineage>
</organism>
<protein>
    <recommendedName>
        <fullName evidence="1">BPL/LPL catalytic domain-containing protein</fullName>
    </recommendedName>
</protein>
<dbReference type="InterPro" id="IPR045864">
    <property type="entry name" value="aa-tRNA-synth_II/BPL/LPL"/>
</dbReference>
<dbReference type="Gene3D" id="3.30.930.10">
    <property type="entry name" value="Bira Bifunctional Protein, Domain 2"/>
    <property type="match status" value="1"/>
</dbReference>
<dbReference type="EMBL" id="JAAIKB010000010">
    <property type="protein sequence ID" value="NGM22708.1"/>
    <property type="molecule type" value="Genomic_DNA"/>
</dbReference>
<dbReference type="SUPFAM" id="SSF55681">
    <property type="entry name" value="Class II aaRS and biotin synthetases"/>
    <property type="match status" value="1"/>
</dbReference>
<comment type="caution">
    <text evidence="2">The sequence shown here is derived from an EMBL/GenBank/DDBJ whole genome shotgun (WGS) entry which is preliminary data.</text>
</comment>
<evidence type="ECO:0000313" key="3">
    <source>
        <dbReference type="Proteomes" id="UP000475385"/>
    </source>
</evidence>
<sequence length="240" mass="25636">MASELPELPSLFEPVVALREGGDALSRAVALAPEHGAGTLVWVRSASRIEAAVVLEPEMPLAAARGAIFAGASALADALAAYGPPEVPLTFHWPDRVLVNEGQVGRIRLAWPPGATEEAEPAWLVLGVEARLSFPRGWEPGHGLHQTAIFEEGWSEEEVSAAHLTAAWARHLMANLAEWQRTGPGSGFSRMAERYLARLARQDWMGEARRGIDPASGDLLLEEGGARSRHGLLDALAAPA</sequence>
<gene>
    <name evidence="2" type="ORF">G3576_22030</name>
</gene>
<name>A0A6M1LQN0_9PROT</name>
<dbReference type="Proteomes" id="UP000475385">
    <property type="component" value="Unassembled WGS sequence"/>
</dbReference>
<dbReference type="RefSeq" id="WP_164696603.1">
    <property type="nucleotide sequence ID" value="NZ_JAAIKB010000010.1"/>
</dbReference>
<keyword evidence="3" id="KW-1185">Reference proteome</keyword>
<proteinExistence type="predicted"/>
<reference evidence="2 3" key="1">
    <citation type="submission" date="2020-03" db="EMBL/GenBank/DDBJ databases">
        <title>Roseomonas stagni sp. nov., isolated from pond water in Japan.</title>
        <authorList>
            <person name="Furuhata K."/>
            <person name="Miyamoto H."/>
            <person name="Goto K."/>
        </authorList>
    </citation>
    <scope>NUCLEOTIDE SEQUENCE [LARGE SCALE GENOMIC DNA]</scope>
    <source>
        <strain evidence="2 3">PeD5</strain>
    </source>
</reference>
<dbReference type="InterPro" id="IPR004143">
    <property type="entry name" value="BPL_LPL_catalytic"/>
</dbReference>
<evidence type="ECO:0000259" key="1">
    <source>
        <dbReference type="Pfam" id="PF16917"/>
    </source>
</evidence>
<evidence type="ECO:0000313" key="2">
    <source>
        <dbReference type="EMBL" id="NGM22708.1"/>
    </source>
</evidence>
<feature type="domain" description="BPL/LPL catalytic" evidence="1">
    <location>
        <begin position="9"/>
        <end position="184"/>
    </location>
</feature>
<accession>A0A6M1LQN0</accession>
<dbReference type="Pfam" id="PF16917">
    <property type="entry name" value="BPL_LplA_LipB_2"/>
    <property type="match status" value="1"/>
</dbReference>